<feature type="compositionally biased region" description="Polar residues" evidence="1">
    <location>
        <begin position="387"/>
        <end position="409"/>
    </location>
</feature>
<comment type="caution">
    <text evidence="3">The sequence shown here is derived from an EMBL/GenBank/DDBJ whole genome shotgun (WGS) entry which is preliminary data.</text>
</comment>
<gene>
    <name evidence="3" type="ORF">UA08_05131</name>
</gene>
<dbReference type="GeneID" id="31004887"/>
<feature type="compositionally biased region" description="Basic and acidic residues" evidence="1">
    <location>
        <begin position="608"/>
        <end position="624"/>
    </location>
</feature>
<feature type="compositionally biased region" description="Basic and acidic residues" evidence="1">
    <location>
        <begin position="672"/>
        <end position="682"/>
    </location>
</feature>
<dbReference type="InterPro" id="IPR036638">
    <property type="entry name" value="HLH_DNA-bd_sf"/>
</dbReference>
<dbReference type="STRING" id="1441469.A0A225AVL9"/>
<feature type="compositionally biased region" description="Polar residues" evidence="1">
    <location>
        <begin position="449"/>
        <end position="472"/>
    </location>
</feature>
<dbReference type="SUPFAM" id="SSF47459">
    <property type="entry name" value="HLH, helix-loop-helix DNA-binding domain"/>
    <property type="match status" value="1"/>
</dbReference>
<feature type="domain" description="BHLH" evidence="2">
    <location>
        <begin position="568"/>
        <end position="645"/>
    </location>
</feature>
<dbReference type="SMART" id="SM00353">
    <property type="entry name" value="HLH"/>
    <property type="match status" value="1"/>
</dbReference>
<dbReference type="PROSITE" id="PS50888">
    <property type="entry name" value="BHLH"/>
    <property type="match status" value="1"/>
</dbReference>
<dbReference type="EMBL" id="LFMY01000007">
    <property type="protein sequence ID" value="OKL59649.1"/>
    <property type="molecule type" value="Genomic_DNA"/>
</dbReference>
<evidence type="ECO:0000313" key="3">
    <source>
        <dbReference type="EMBL" id="OKL59649.1"/>
    </source>
</evidence>
<protein>
    <recommendedName>
        <fullName evidence="2">BHLH domain-containing protein</fullName>
    </recommendedName>
</protein>
<dbReference type="RefSeq" id="XP_020119770.1">
    <property type="nucleotide sequence ID" value="XM_020267419.1"/>
</dbReference>
<feature type="region of interest" description="Disordered" evidence="1">
    <location>
        <begin position="655"/>
        <end position="682"/>
    </location>
</feature>
<dbReference type="InterPro" id="IPR011598">
    <property type="entry name" value="bHLH_dom"/>
</dbReference>
<dbReference type="CDD" id="cd11392">
    <property type="entry name" value="bHLH_ScPHO4_like"/>
    <property type="match status" value="1"/>
</dbReference>
<feature type="compositionally biased region" description="Low complexity" evidence="1">
    <location>
        <begin position="269"/>
        <end position="284"/>
    </location>
</feature>
<evidence type="ECO:0000256" key="1">
    <source>
        <dbReference type="SAM" id="MobiDB-lite"/>
    </source>
</evidence>
<organism evidence="3 4">
    <name type="scientific">Talaromyces atroroseus</name>
    <dbReference type="NCBI Taxonomy" id="1441469"/>
    <lineage>
        <taxon>Eukaryota</taxon>
        <taxon>Fungi</taxon>
        <taxon>Dikarya</taxon>
        <taxon>Ascomycota</taxon>
        <taxon>Pezizomycotina</taxon>
        <taxon>Eurotiomycetes</taxon>
        <taxon>Eurotiomycetidae</taxon>
        <taxon>Eurotiales</taxon>
        <taxon>Trichocomaceae</taxon>
        <taxon>Talaromyces</taxon>
        <taxon>Talaromyces sect. Trachyspermi</taxon>
    </lineage>
</organism>
<feature type="region of interest" description="Disordered" evidence="1">
    <location>
        <begin position="608"/>
        <end position="631"/>
    </location>
</feature>
<feature type="compositionally biased region" description="Low complexity" evidence="1">
    <location>
        <begin position="328"/>
        <end position="350"/>
    </location>
</feature>
<dbReference type="Gene3D" id="4.10.280.10">
    <property type="entry name" value="Helix-loop-helix DNA-binding domain"/>
    <property type="match status" value="1"/>
</dbReference>
<evidence type="ECO:0000259" key="2">
    <source>
        <dbReference type="PROSITE" id="PS50888"/>
    </source>
</evidence>
<dbReference type="OrthoDB" id="5344169at2759"/>
<feature type="region of interest" description="Disordered" evidence="1">
    <location>
        <begin position="387"/>
        <end position="526"/>
    </location>
</feature>
<keyword evidence="4" id="KW-1185">Reference proteome</keyword>
<dbReference type="Pfam" id="PF00010">
    <property type="entry name" value="HLH"/>
    <property type="match status" value="1"/>
</dbReference>
<accession>A0A225AVL9</accession>
<proteinExistence type="predicted"/>
<dbReference type="AlphaFoldDB" id="A0A225AVL9"/>
<evidence type="ECO:0000313" key="4">
    <source>
        <dbReference type="Proteomes" id="UP000214365"/>
    </source>
</evidence>
<sequence length="682" mass="74387">MAMEHDTALAWPEQLPEETLMATGNEDDFSNFLEFGMDFADLDGQQQAMQHANHHIATSLADESRIAATTQAQQFQPMMSEQLAIGIPGSGSVDESAFRFSQEQQPVFHQQQHHHHHQHAEKLVQQHQHQHMDSHRYQDGQHMIPPTPNSIELHGGAARYMQRVDQSNDLYEHYGQISDEQATAAFYTPLVSPAMTPLETQFRLPEYTIPGEYFTPLTSPALEAQNPNSSTYPFITQSQQSAPVDTNGLAMTSAPSSPAVFKKQRQARRPSTATRTGGRAAKASPSIQAKNWRKQNRNSQLLADDLANNNTPTSEQGANRSGNNNVLSSLRYSSNESSQDSVSPEPISEPLMPPPALPHKSPAIVPQLSESKSSAPATPATLMRISNRPQHTQDPSGQFSGQASLVTSEPQDELMEDVVLPEAAATTEIRPRPSRINTSIVGKNDKNKSSVSTPTVEPQSASSRRPSGSLTPGLQPGAMPSPSGLIPKKSDSKTPTSRKRQSITSSHASPALRPRISPSIQPLVRGDGITSESSALYLASKSNYQHILDGTVLPGVSYPEALAENLSSKRTNHKLAEQGRRNRINTALKEIEALLPPGFAQERAIKENKEATDESKDKDNKEKNTPPTISKASTVEMAIDYIKALKQELDATKDQLKKAEAKLSGQPANSVDEEHAAKVKAS</sequence>
<feature type="compositionally biased region" description="Polar residues" evidence="1">
    <location>
        <begin position="305"/>
        <end position="327"/>
    </location>
</feature>
<name>A0A225AVL9_TALAT</name>
<feature type="region of interest" description="Disordered" evidence="1">
    <location>
        <begin position="239"/>
        <end position="293"/>
    </location>
</feature>
<feature type="region of interest" description="Disordered" evidence="1">
    <location>
        <begin position="305"/>
        <end position="362"/>
    </location>
</feature>
<reference evidence="3 4" key="1">
    <citation type="submission" date="2015-06" db="EMBL/GenBank/DDBJ databases">
        <title>Talaromyces atroroseus IBT 11181 draft genome.</title>
        <authorList>
            <person name="Rasmussen K.B."/>
            <person name="Rasmussen S."/>
            <person name="Petersen B."/>
            <person name="Sicheritz-Ponten T."/>
            <person name="Mortensen U.H."/>
            <person name="Thrane U."/>
        </authorList>
    </citation>
    <scope>NUCLEOTIDE SEQUENCE [LARGE SCALE GENOMIC DNA]</scope>
    <source>
        <strain evidence="3 4">IBT 11181</strain>
    </source>
</reference>
<feature type="compositionally biased region" description="Polar residues" evidence="1">
    <location>
        <begin position="239"/>
        <end position="256"/>
    </location>
</feature>
<dbReference type="GO" id="GO:0046983">
    <property type="term" value="F:protein dimerization activity"/>
    <property type="evidence" value="ECO:0007669"/>
    <property type="project" value="InterPro"/>
</dbReference>
<dbReference type="Proteomes" id="UP000214365">
    <property type="component" value="Unassembled WGS sequence"/>
</dbReference>